<keyword evidence="11" id="KW-1185">Reference proteome</keyword>
<dbReference type="Proteomes" id="UP000001745">
    <property type="component" value="Unassembled WGS sequence"/>
</dbReference>
<dbReference type="SUPFAM" id="SSF54534">
    <property type="entry name" value="FKBP-like"/>
    <property type="match status" value="1"/>
</dbReference>
<organism evidence="10 11">
    <name type="scientific">Talaromyces stipitatus (strain ATCC 10500 / CBS 375.48 / QM 6759 / NRRL 1006)</name>
    <name type="common">Penicillium stipitatum</name>
    <dbReference type="NCBI Taxonomy" id="441959"/>
    <lineage>
        <taxon>Eukaryota</taxon>
        <taxon>Fungi</taxon>
        <taxon>Dikarya</taxon>
        <taxon>Ascomycota</taxon>
        <taxon>Pezizomycotina</taxon>
        <taxon>Eurotiomycetes</taxon>
        <taxon>Eurotiomycetidae</taxon>
        <taxon>Eurotiales</taxon>
        <taxon>Trichocomaceae</taxon>
        <taxon>Talaromyces</taxon>
        <taxon>Talaromyces sect. Talaromyces</taxon>
    </lineage>
</organism>
<dbReference type="VEuPathDB" id="FungiDB:TSTA_120030"/>
<dbReference type="EMBL" id="EQ962655">
    <property type="protein sequence ID" value="EED18248.1"/>
    <property type="molecule type" value="Genomic_DNA"/>
</dbReference>
<comment type="function">
    <text evidence="2">PPIases accelerate the folding of proteins. It catalyzes the cis-trans isomerization of proline imidic peptide bonds in oligopeptides.</text>
</comment>
<evidence type="ECO:0000256" key="6">
    <source>
        <dbReference type="ARBA" id="ARBA00038106"/>
    </source>
</evidence>
<feature type="region of interest" description="Disordered" evidence="8">
    <location>
        <begin position="30"/>
        <end position="57"/>
    </location>
</feature>
<feature type="compositionally biased region" description="Basic and acidic residues" evidence="8">
    <location>
        <begin position="35"/>
        <end position="49"/>
    </location>
</feature>
<dbReference type="Gene3D" id="3.10.50.40">
    <property type="match status" value="1"/>
</dbReference>
<dbReference type="InterPro" id="IPR001179">
    <property type="entry name" value="PPIase_FKBP_dom"/>
</dbReference>
<keyword evidence="4 7" id="KW-0697">Rotamase</keyword>
<dbReference type="GeneID" id="8105277"/>
<feature type="domain" description="PPIase FKBP-type" evidence="9">
    <location>
        <begin position="20"/>
        <end position="96"/>
    </location>
</feature>
<dbReference type="GO" id="GO:0003755">
    <property type="term" value="F:peptidyl-prolyl cis-trans isomerase activity"/>
    <property type="evidence" value="ECO:0007669"/>
    <property type="project" value="UniProtKB-KW"/>
</dbReference>
<dbReference type="OrthoDB" id="1902587at2759"/>
<name>B8MBW5_TALSN</name>
<dbReference type="PROSITE" id="PS50059">
    <property type="entry name" value="FKBP_PPIASE"/>
    <property type="match status" value="1"/>
</dbReference>
<evidence type="ECO:0000256" key="8">
    <source>
        <dbReference type="SAM" id="MobiDB-lite"/>
    </source>
</evidence>
<protein>
    <recommendedName>
        <fullName evidence="3 7">peptidylprolyl isomerase</fullName>
        <ecNumber evidence="3 7">5.2.1.8</ecNumber>
    </recommendedName>
</protein>
<dbReference type="EC" id="5.2.1.8" evidence="3 7"/>
<dbReference type="GO" id="GO:0005737">
    <property type="term" value="C:cytoplasm"/>
    <property type="evidence" value="ECO:0007669"/>
    <property type="project" value="TreeGrafter"/>
</dbReference>
<dbReference type="AlphaFoldDB" id="B8MBW5"/>
<dbReference type="InterPro" id="IPR050689">
    <property type="entry name" value="FKBP-type_PPIase"/>
</dbReference>
<accession>B8MBW5</accession>
<evidence type="ECO:0000256" key="1">
    <source>
        <dbReference type="ARBA" id="ARBA00000971"/>
    </source>
</evidence>
<dbReference type="RefSeq" id="XP_002482240.1">
    <property type="nucleotide sequence ID" value="XM_002482195.1"/>
</dbReference>
<evidence type="ECO:0000313" key="10">
    <source>
        <dbReference type="EMBL" id="EED18248.1"/>
    </source>
</evidence>
<evidence type="ECO:0000256" key="7">
    <source>
        <dbReference type="PROSITE-ProRule" id="PRU00277"/>
    </source>
</evidence>
<gene>
    <name evidence="10" type="ORF">TSTA_120030</name>
</gene>
<evidence type="ECO:0000256" key="3">
    <source>
        <dbReference type="ARBA" id="ARBA00013194"/>
    </source>
</evidence>
<evidence type="ECO:0000313" key="11">
    <source>
        <dbReference type="Proteomes" id="UP000001745"/>
    </source>
</evidence>
<reference evidence="11" key="1">
    <citation type="journal article" date="2015" name="Genome Announc.">
        <title>Genome sequence of the AIDS-associated pathogen Penicillium marneffei (ATCC18224) and its near taxonomic relative Talaromyces stipitatus (ATCC10500).</title>
        <authorList>
            <person name="Nierman W.C."/>
            <person name="Fedorova-Abrams N.D."/>
            <person name="Andrianopoulos A."/>
        </authorList>
    </citation>
    <scope>NUCLEOTIDE SEQUENCE [LARGE SCALE GENOMIC DNA]</scope>
    <source>
        <strain evidence="11">ATCC 10500 / CBS 375.48 / QM 6759 / NRRL 1006</strain>
    </source>
</reference>
<dbReference type="InterPro" id="IPR046357">
    <property type="entry name" value="PPIase_dom_sf"/>
</dbReference>
<evidence type="ECO:0000256" key="5">
    <source>
        <dbReference type="ARBA" id="ARBA00023235"/>
    </source>
</evidence>
<keyword evidence="5 7" id="KW-0413">Isomerase</keyword>
<dbReference type="Pfam" id="PF00254">
    <property type="entry name" value="FKBP_C"/>
    <property type="match status" value="1"/>
</dbReference>
<comment type="similarity">
    <text evidence="6">Belongs to the FKBP-type PPIase family. FKBP1 subfamily.</text>
</comment>
<dbReference type="PhylomeDB" id="B8MBW5"/>
<dbReference type="PANTHER" id="PTHR10516:SF447">
    <property type="entry name" value="FK506-BINDING PROTEIN 1B"/>
    <property type="match status" value="1"/>
</dbReference>
<dbReference type="PANTHER" id="PTHR10516">
    <property type="entry name" value="PEPTIDYL-PROLYL CIS-TRANS ISOMERASE"/>
    <property type="match status" value="1"/>
</dbReference>
<evidence type="ECO:0000256" key="4">
    <source>
        <dbReference type="ARBA" id="ARBA00023110"/>
    </source>
</evidence>
<evidence type="ECO:0000259" key="9">
    <source>
        <dbReference type="PROSITE" id="PS50059"/>
    </source>
</evidence>
<comment type="catalytic activity">
    <reaction evidence="1 7">
        <text>[protein]-peptidylproline (omega=180) = [protein]-peptidylproline (omega=0)</text>
        <dbReference type="Rhea" id="RHEA:16237"/>
        <dbReference type="Rhea" id="RHEA-COMP:10747"/>
        <dbReference type="Rhea" id="RHEA-COMP:10748"/>
        <dbReference type="ChEBI" id="CHEBI:83833"/>
        <dbReference type="ChEBI" id="CHEBI:83834"/>
        <dbReference type="EC" id="5.2.1.8"/>
    </reaction>
</comment>
<evidence type="ECO:0000256" key="2">
    <source>
        <dbReference type="ARBA" id="ARBA00002388"/>
    </source>
</evidence>
<proteinExistence type="inferred from homology"/>
<sequence>MSWQKTVLTPGNGTDMPAVGANVKIDYTGWLRDPSNPDHEKGKEFDSSKGRGPLATPIGRGRVIKGWDEGVLSMTLGEEAILTIDSSYAYGDRYVY</sequence>